<dbReference type="Gene3D" id="1.10.8.100">
    <property type="entry name" value="Ribosomal RNA adenine dimethylase-like, domain 2"/>
    <property type="match status" value="1"/>
</dbReference>
<organism evidence="10 11">
    <name type="scientific">Candidatus Erwinia haradaeae</name>
    <dbReference type="NCBI Taxonomy" id="1922217"/>
    <lineage>
        <taxon>Bacteria</taxon>
        <taxon>Pseudomonadati</taxon>
        <taxon>Pseudomonadota</taxon>
        <taxon>Gammaproteobacteria</taxon>
        <taxon>Enterobacterales</taxon>
        <taxon>Erwiniaceae</taxon>
        <taxon>Erwinia</taxon>
    </lineage>
</organism>
<dbReference type="EC" id="2.1.1.182" evidence="7"/>
<evidence type="ECO:0000313" key="10">
    <source>
        <dbReference type="EMBL" id="VFP87276.1"/>
    </source>
</evidence>
<dbReference type="EMBL" id="LR217737">
    <property type="protein sequence ID" value="VFP87276.1"/>
    <property type="molecule type" value="Genomic_DNA"/>
</dbReference>
<protein>
    <recommendedName>
        <fullName evidence="7">Ribosomal RNA small subunit methyltransferase A</fullName>
        <ecNumber evidence="7">2.1.1.182</ecNumber>
    </recommendedName>
    <alternativeName>
        <fullName evidence="7">16S rRNA (adenine(1518)-N(6)/adenine(1519)-N(6))-dimethyltransferase</fullName>
    </alternativeName>
    <alternativeName>
        <fullName evidence="7">16S rRNA dimethyladenosine transferase</fullName>
    </alternativeName>
    <alternativeName>
        <fullName evidence="7">16S rRNA dimethylase</fullName>
    </alternativeName>
    <alternativeName>
        <fullName evidence="7">S-adenosylmethionine-6-N', N'-adenosyl(rRNA) dimethyltransferase</fullName>
    </alternativeName>
</protein>
<evidence type="ECO:0000256" key="7">
    <source>
        <dbReference type="HAMAP-Rule" id="MF_00607"/>
    </source>
</evidence>
<dbReference type="GO" id="GO:0003723">
    <property type="term" value="F:RNA binding"/>
    <property type="evidence" value="ECO:0007669"/>
    <property type="project" value="UniProtKB-UniRule"/>
</dbReference>
<dbReference type="GO" id="GO:0005829">
    <property type="term" value="C:cytosol"/>
    <property type="evidence" value="ECO:0007669"/>
    <property type="project" value="TreeGrafter"/>
</dbReference>
<keyword evidence="3 7" id="KW-0489">Methyltransferase</keyword>
<dbReference type="PANTHER" id="PTHR11727">
    <property type="entry name" value="DIMETHYLADENOSINE TRANSFERASE"/>
    <property type="match status" value="1"/>
</dbReference>
<dbReference type="RefSeq" id="WP_157990790.1">
    <property type="nucleotide sequence ID" value="NZ_LR217737.1"/>
</dbReference>
<evidence type="ECO:0000256" key="8">
    <source>
        <dbReference type="PROSITE-ProRule" id="PRU01026"/>
    </source>
</evidence>
<evidence type="ECO:0000259" key="9">
    <source>
        <dbReference type="SMART" id="SM00650"/>
    </source>
</evidence>
<evidence type="ECO:0000256" key="2">
    <source>
        <dbReference type="ARBA" id="ARBA00022552"/>
    </source>
</evidence>
<dbReference type="PROSITE" id="PS01131">
    <property type="entry name" value="RRNA_A_DIMETH"/>
    <property type="match status" value="1"/>
</dbReference>
<dbReference type="SUPFAM" id="SSF53335">
    <property type="entry name" value="S-adenosyl-L-methionine-dependent methyltransferases"/>
    <property type="match status" value="1"/>
</dbReference>
<name>A0A803FSV8_9GAMM</name>
<dbReference type="GO" id="GO:0052908">
    <property type="term" value="F:16S rRNA (adenine(1518)-N(6)/adenine(1519)-N(6))-dimethyltransferase activity"/>
    <property type="evidence" value="ECO:0007669"/>
    <property type="project" value="UniProtKB-EC"/>
</dbReference>
<keyword evidence="6 7" id="KW-0694">RNA-binding</keyword>
<dbReference type="PANTHER" id="PTHR11727:SF7">
    <property type="entry name" value="DIMETHYLADENOSINE TRANSFERASE-RELATED"/>
    <property type="match status" value="1"/>
</dbReference>
<feature type="binding site" evidence="7 8">
    <location>
        <position position="113"/>
    </location>
    <ligand>
        <name>S-adenosyl-L-methionine</name>
        <dbReference type="ChEBI" id="CHEBI:59789"/>
    </ligand>
</feature>
<comment type="subcellular location">
    <subcellularLocation>
        <location evidence="7">Cytoplasm</location>
    </subcellularLocation>
</comment>
<proteinExistence type="inferred from homology"/>
<reference evidence="10 11" key="1">
    <citation type="submission" date="2019-02" db="EMBL/GenBank/DDBJ databases">
        <authorList>
            <person name="Manzano-Marin A."/>
            <person name="Manzano-Marin A."/>
        </authorList>
    </citation>
    <scope>NUCLEOTIDE SEQUENCE [LARGE SCALE GENOMIC DNA]</scope>
    <source>
        <strain evidence="10 11">ErCipiceae</strain>
    </source>
</reference>
<keyword evidence="1 7" id="KW-0963">Cytoplasm</keyword>
<evidence type="ECO:0000256" key="1">
    <source>
        <dbReference type="ARBA" id="ARBA00022490"/>
    </source>
</evidence>
<feature type="binding site" evidence="7 8">
    <location>
        <position position="45"/>
    </location>
    <ligand>
        <name>S-adenosyl-L-methionine</name>
        <dbReference type="ChEBI" id="CHEBI:59789"/>
    </ligand>
</feature>
<evidence type="ECO:0000256" key="3">
    <source>
        <dbReference type="ARBA" id="ARBA00022603"/>
    </source>
</evidence>
<dbReference type="InterPro" id="IPR020598">
    <property type="entry name" value="rRNA_Ade_methylase_Trfase_N"/>
</dbReference>
<dbReference type="FunFam" id="1.10.8.100:FF:000001">
    <property type="entry name" value="Ribosomal RNA small subunit methyltransferase A"/>
    <property type="match status" value="1"/>
</dbReference>
<dbReference type="InterPro" id="IPR011530">
    <property type="entry name" value="rRNA_adenine_dimethylase"/>
</dbReference>
<feature type="binding site" evidence="7 8">
    <location>
        <position position="66"/>
    </location>
    <ligand>
        <name>S-adenosyl-L-methionine</name>
        <dbReference type="ChEBI" id="CHEBI:59789"/>
    </ligand>
</feature>
<accession>A0A803FSV8</accession>
<evidence type="ECO:0000256" key="6">
    <source>
        <dbReference type="ARBA" id="ARBA00022884"/>
    </source>
</evidence>
<evidence type="ECO:0000256" key="5">
    <source>
        <dbReference type="ARBA" id="ARBA00022691"/>
    </source>
</evidence>
<dbReference type="Proteomes" id="UP000294289">
    <property type="component" value="Chromosome"/>
</dbReference>
<feature type="binding site" evidence="7 8">
    <location>
        <position position="91"/>
    </location>
    <ligand>
        <name>S-adenosyl-L-methionine</name>
        <dbReference type="ChEBI" id="CHEBI:59789"/>
    </ligand>
</feature>
<dbReference type="AlphaFoldDB" id="A0A803FSV8"/>
<comment type="similarity">
    <text evidence="7">Belongs to the class I-like SAM-binding methyltransferase superfamily. rRNA adenine N(6)-methyltransferase family. RsmA subfamily.</text>
</comment>
<feature type="domain" description="Ribosomal RNA adenine methylase transferase N-terminal" evidence="9">
    <location>
        <begin position="25"/>
        <end position="198"/>
    </location>
</feature>
<evidence type="ECO:0000313" key="11">
    <source>
        <dbReference type="Proteomes" id="UP000294289"/>
    </source>
</evidence>
<keyword evidence="5 7" id="KW-0949">S-adenosyl-L-methionine</keyword>
<dbReference type="SMART" id="SM00650">
    <property type="entry name" value="rADc"/>
    <property type="match status" value="1"/>
</dbReference>
<comment type="caution">
    <text evidence="7 8">Lacks conserved residue(s) required for the propagation of feature annotation.</text>
</comment>
<dbReference type="InterPro" id="IPR020596">
    <property type="entry name" value="rRNA_Ade_Mease_Trfase_CS"/>
</dbReference>
<evidence type="ECO:0000256" key="4">
    <source>
        <dbReference type="ARBA" id="ARBA00022679"/>
    </source>
</evidence>
<dbReference type="InterPro" id="IPR023165">
    <property type="entry name" value="rRNA_Ade_diMease-like_C"/>
</dbReference>
<dbReference type="Gene3D" id="3.40.50.150">
    <property type="entry name" value="Vaccinia Virus protein VP39"/>
    <property type="match status" value="1"/>
</dbReference>
<dbReference type="InterPro" id="IPR001737">
    <property type="entry name" value="KsgA/Erm"/>
</dbReference>
<feature type="binding site" evidence="7 8">
    <location>
        <position position="20"/>
    </location>
    <ligand>
        <name>S-adenosyl-L-methionine</name>
        <dbReference type="ChEBI" id="CHEBI:59789"/>
    </ligand>
</feature>
<comment type="function">
    <text evidence="7">Specifically dimethylates two adjacent adenosines (A1518 and A1519) in the loop of a conserved hairpin near the 3'-end of 16S rRNA in the 30S particle. May play a critical role in biogenesis of 30S subunits.</text>
</comment>
<dbReference type="InterPro" id="IPR029063">
    <property type="entry name" value="SAM-dependent_MTases_sf"/>
</dbReference>
<dbReference type="OrthoDB" id="9814755at2"/>
<dbReference type="Pfam" id="PF00398">
    <property type="entry name" value="RrnaAD"/>
    <property type="match status" value="1"/>
</dbReference>
<dbReference type="NCBIfam" id="TIGR00755">
    <property type="entry name" value="ksgA"/>
    <property type="match status" value="1"/>
</dbReference>
<keyword evidence="4 7" id="KW-0808">Transferase</keyword>
<keyword evidence="2 7" id="KW-0698">rRNA processing</keyword>
<comment type="catalytic activity">
    <reaction evidence="7">
        <text>adenosine(1518)/adenosine(1519) in 16S rRNA + 4 S-adenosyl-L-methionine = N(6)-dimethyladenosine(1518)/N(6)-dimethyladenosine(1519) in 16S rRNA + 4 S-adenosyl-L-homocysteine + 4 H(+)</text>
        <dbReference type="Rhea" id="RHEA:19609"/>
        <dbReference type="Rhea" id="RHEA-COMP:10232"/>
        <dbReference type="Rhea" id="RHEA-COMP:10233"/>
        <dbReference type="ChEBI" id="CHEBI:15378"/>
        <dbReference type="ChEBI" id="CHEBI:57856"/>
        <dbReference type="ChEBI" id="CHEBI:59789"/>
        <dbReference type="ChEBI" id="CHEBI:74411"/>
        <dbReference type="ChEBI" id="CHEBI:74493"/>
        <dbReference type="EC" id="2.1.1.182"/>
    </reaction>
</comment>
<dbReference type="HAMAP" id="MF_00607">
    <property type="entry name" value="16SrRNA_methyltr_A"/>
    <property type="match status" value="1"/>
</dbReference>
<dbReference type="PROSITE" id="PS51689">
    <property type="entry name" value="SAM_RNA_A_N6_MT"/>
    <property type="match status" value="1"/>
</dbReference>
<gene>
    <name evidence="7 10" type="primary">rsmA</name>
    <name evidence="7" type="synonym">ksgA</name>
    <name evidence="10" type="ORF">ERCIPICE3303_077</name>
</gene>
<sequence length="267" mass="30544">MRYQIYQGHCVRKRFGQCFLQNQYYINEIVDAINPQCNELLLEIGPGLGALTHKIGDKLNHLAVVEIDKDLALYLKNNPILGPKLIIFQQDILTFDFENFSKKQGNPLRIFGNLPYNISTPLLFELFKHMNVLQDMHLMVQKEVAARLIASPGNKNYGRLSVMAQYYCTITPIITIPPKAFTPSPKVHSTMIRLLPRAQKYDSKFNTTILNSITTAAFSQRRKTLKNSLSNFFSSHHLLSINISPTLRAEDISVDQYCELTSLWLSH</sequence>